<organism evidence="1">
    <name type="scientific">hydrothermal vent metagenome</name>
    <dbReference type="NCBI Taxonomy" id="652676"/>
    <lineage>
        <taxon>unclassified sequences</taxon>
        <taxon>metagenomes</taxon>
        <taxon>ecological metagenomes</taxon>
    </lineage>
</organism>
<reference evidence="1" key="1">
    <citation type="submission" date="2018-06" db="EMBL/GenBank/DDBJ databases">
        <authorList>
            <person name="Zhirakovskaya E."/>
        </authorList>
    </citation>
    <scope>NUCLEOTIDE SEQUENCE</scope>
</reference>
<dbReference type="AlphaFoldDB" id="A0A3B0RTE4"/>
<name>A0A3B0RTE4_9ZZZZ</name>
<evidence type="ECO:0000313" key="1">
    <source>
        <dbReference type="EMBL" id="VAV94792.1"/>
    </source>
</evidence>
<sequence>MGTSAALHVRRSIVVTSIVFTVLLTACGSTGAGEAAAESTPRPAVSSTSTSFVVVRRPAEDTWTDPNIHSDYITIDPEIVFYAAPIVVVGTVREVLGPFWNSADGQRWTRPPRTADTLPSVEPGMYREIVVDIETVLRDDFQQMDSVVRVVAGGGGVEPDPRDAFRGGRYTEGETVVLFLRLQVRFMRDDLLAAYKPFWGPQGVFHVARDGTVLGDGVAEAIERKQNEIPDPEAPPEPPFVPEVITLEEFSAMIASIRDVRNEAAEGYRLDPSVVAAEIEFWTEFFETGVVPDPPGVPAPIP</sequence>
<dbReference type="EMBL" id="UOEK01000067">
    <property type="protein sequence ID" value="VAV94792.1"/>
    <property type="molecule type" value="Genomic_DNA"/>
</dbReference>
<proteinExistence type="predicted"/>
<gene>
    <name evidence="1" type="ORF">MNBD_ACTINO02-2277</name>
</gene>
<protein>
    <submittedName>
        <fullName evidence="1">Uncharacterized protein</fullName>
    </submittedName>
</protein>
<accession>A0A3B0RTE4</accession>